<dbReference type="InterPro" id="IPR020841">
    <property type="entry name" value="PKS_Beta-ketoAc_synthase_dom"/>
</dbReference>
<dbReference type="PROSITE" id="PS00098">
    <property type="entry name" value="THIOLASE_1"/>
    <property type="match status" value="1"/>
</dbReference>
<evidence type="ECO:0000256" key="15">
    <source>
        <dbReference type="PIRSR" id="PIRSR000447-1"/>
    </source>
</evidence>
<reference evidence="18 19" key="1">
    <citation type="submission" date="2018-10" db="EMBL/GenBank/DDBJ databases">
        <authorList>
            <person name="Grouzdev D.S."/>
            <person name="Krutkina M.S."/>
            <person name="Tourova T.P."/>
            <person name="Nazina T.N."/>
        </authorList>
    </citation>
    <scope>NUCLEOTIDE SEQUENCE [LARGE SCALE GENOMIC DNA]</scope>
    <source>
        <strain evidence="18 19">435</strain>
    </source>
</reference>
<evidence type="ECO:0000256" key="9">
    <source>
        <dbReference type="ARBA" id="ARBA00023160"/>
    </source>
</evidence>
<evidence type="ECO:0000256" key="14">
    <source>
        <dbReference type="PIRNR" id="PIRNR000447"/>
    </source>
</evidence>
<dbReference type="InterPro" id="IPR000794">
    <property type="entry name" value="Beta-ketoacyl_synthase"/>
</dbReference>
<comment type="similarity">
    <text evidence="2 14 16">Belongs to the thiolase-like superfamily. Beta-ketoacyl-ACP synthases family.</text>
</comment>
<dbReference type="InterPro" id="IPR016039">
    <property type="entry name" value="Thiolase-like"/>
</dbReference>
<dbReference type="Gene3D" id="3.40.47.10">
    <property type="match status" value="1"/>
</dbReference>
<dbReference type="GO" id="GO:0005829">
    <property type="term" value="C:cytosol"/>
    <property type="evidence" value="ECO:0007669"/>
    <property type="project" value="TreeGrafter"/>
</dbReference>
<keyword evidence="6 14" id="KW-0808">Transferase</keyword>
<keyword evidence="5 14" id="KW-0444">Lipid biosynthesis</keyword>
<evidence type="ECO:0000256" key="4">
    <source>
        <dbReference type="ARBA" id="ARBA00014657"/>
    </source>
</evidence>
<evidence type="ECO:0000256" key="5">
    <source>
        <dbReference type="ARBA" id="ARBA00022516"/>
    </source>
</evidence>
<dbReference type="InterPro" id="IPR014031">
    <property type="entry name" value="Ketoacyl_synth_C"/>
</dbReference>
<sequence length="413" mass="43866">MSNRVVVTGVGIISPVGTGVKDFWANITAGKSGVGPITRFDASAYDTRFAAEVKDFDPTRYIDKKEARRMDRFTQFALAATNMALEDAGLDLEQVNRDRVGVILGSGIGGIETLEEQHQVLLKRGPGRVSPFFIPMMIANMGAGQIAITHRLRGCNLTVTSACASSNHAVGDAFRLLQWGHADIVITGGSEAPITPLSVAGFSAMKALSTRNDEPEKASRPFDAGRDGFVIGEGAAILILETLEHAQGRKARIYAEVAGYGTSCDAYHITAPDPEGSGASLSMELALKDAGLPPEKVDYINAHGTSTPLGDRLETVAIKRVFGDHAYRLAVSSTKSMTGHLLGAAGGLEAVVCVLAIYHGVIPPTINYEEPDPECDLDYVPNQARKAPVEVALSNSFGFGGHNATLIFRKLQG</sequence>
<dbReference type="NCBIfam" id="NF005589">
    <property type="entry name" value="PRK07314.1"/>
    <property type="match status" value="1"/>
</dbReference>
<dbReference type="SUPFAM" id="SSF53901">
    <property type="entry name" value="Thiolase-like"/>
    <property type="match status" value="2"/>
</dbReference>
<dbReference type="InterPro" id="IPR017568">
    <property type="entry name" value="3-oxoacyl-ACP_synth-2"/>
</dbReference>
<dbReference type="NCBIfam" id="TIGR03150">
    <property type="entry name" value="fabF"/>
    <property type="match status" value="1"/>
</dbReference>
<dbReference type="GO" id="GO:0004315">
    <property type="term" value="F:3-oxoacyl-[acyl-carrier-protein] synthase activity"/>
    <property type="evidence" value="ECO:0007669"/>
    <property type="project" value="UniProtKB-UniRule"/>
</dbReference>
<dbReference type="EMBL" id="RBWE01000001">
    <property type="protein sequence ID" value="RKO66527.1"/>
    <property type="molecule type" value="Genomic_DNA"/>
</dbReference>
<evidence type="ECO:0000256" key="11">
    <source>
        <dbReference type="ARBA" id="ARBA00024006"/>
    </source>
</evidence>
<evidence type="ECO:0000256" key="7">
    <source>
        <dbReference type="ARBA" id="ARBA00022832"/>
    </source>
</evidence>
<dbReference type="AlphaFoldDB" id="A0A494X005"/>
<feature type="domain" description="Ketosynthase family 3 (KS3)" evidence="17">
    <location>
        <begin position="2"/>
        <end position="410"/>
    </location>
</feature>
<evidence type="ECO:0000259" key="17">
    <source>
        <dbReference type="PROSITE" id="PS52004"/>
    </source>
</evidence>
<dbReference type="CDD" id="cd00834">
    <property type="entry name" value="KAS_I_II"/>
    <property type="match status" value="1"/>
</dbReference>
<dbReference type="OrthoDB" id="9808669at2"/>
<keyword evidence="19" id="KW-1185">Reference proteome</keyword>
<evidence type="ECO:0000313" key="19">
    <source>
        <dbReference type="Proteomes" id="UP000271256"/>
    </source>
</evidence>
<dbReference type="NCBIfam" id="NF004970">
    <property type="entry name" value="PRK06333.1"/>
    <property type="match status" value="1"/>
</dbReference>
<organism evidence="18 19">
    <name type="scientific">Desulfofundulus salinus</name>
    <dbReference type="NCBI Taxonomy" id="2419843"/>
    <lineage>
        <taxon>Bacteria</taxon>
        <taxon>Bacillati</taxon>
        <taxon>Bacillota</taxon>
        <taxon>Clostridia</taxon>
        <taxon>Eubacteriales</taxon>
        <taxon>Peptococcaceae</taxon>
        <taxon>Desulfofundulus</taxon>
    </lineage>
</organism>
<keyword evidence="7" id="KW-0276">Fatty acid metabolism</keyword>
<comment type="function">
    <text evidence="11 14">Involved in the type II fatty acid elongation cycle. Catalyzes the elongation of a wide range of acyl-ACP by the addition of two carbons from malonyl-ACP to an acyl acceptor. Can efficiently catalyze the conversion of palmitoleoyl-ACP (cis-hexadec-9-enoyl-ACP) to cis-vaccenoyl-ACP (cis-octadec-11-enoyl-ACP), an essential step in the thermal regulation of fatty acid composition.</text>
</comment>
<dbReference type="FunFam" id="3.40.47.10:FF:000009">
    <property type="entry name" value="3-oxoacyl-[acyl-carrier-protein] synthase 2"/>
    <property type="match status" value="1"/>
</dbReference>
<dbReference type="Proteomes" id="UP000271256">
    <property type="component" value="Unassembled WGS sequence"/>
</dbReference>
<evidence type="ECO:0000313" key="18">
    <source>
        <dbReference type="EMBL" id="RKO66527.1"/>
    </source>
</evidence>
<comment type="pathway">
    <text evidence="1 14">Lipid metabolism; fatty acid biosynthesis.</text>
</comment>
<evidence type="ECO:0000256" key="13">
    <source>
        <dbReference type="ARBA" id="ARBA00047659"/>
    </source>
</evidence>
<protein>
    <recommendedName>
        <fullName evidence="4 14">3-oxoacyl-[acyl-carrier-protein] synthase 2</fullName>
        <ecNumber evidence="3 14">2.3.1.179</ecNumber>
    </recommendedName>
</protein>
<evidence type="ECO:0000256" key="3">
    <source>
        <dbReference type="ARBA" id="ARBA00012356"/>
    </source>
</evidence>
<evidence type="ECO:0000256" key="8">
    <source>
        <dbReference type="ARBA" id="ARBA00023098"/>
    </source>
</evidence>
<evidence type="ECO:0000256" key="6">
    <source>
        <dbReference type="ARBA" id="ARBA00022679"/>
    </source>
</evidence>
<comment type="catalytic activity">
    <reaction evidence="12 14">
        <text>(9Z)-hexadecenoyl-[ACP] + malonyl-[ACP] + H(+) = 3-oxo-(11Z)-octadecenoyl-[ACP] + holo-[ACP] + CO2</text>
        <dbReference type="Rhea" id="RHEA:55040"/>
        <dbReference type="Rhea" id="RHEA-COMP:9623"/>
        <dbReference type="Rhea" id="RHEA-COMP:9685"/>
        <dbReference type="Rhea" id="RHEA-COMP:10800"/>
        <dbReference type="Rhea" id="RHEA-COMP:14074"/>
        <dbReference type="ChEBI" id="CHEBI:15378"/>
        <dbReference type="ChEBI" id="CHEBI:16526"/>
        <dbReference type="ChEBI" id="CHEBI:64479"/>
        <dbReference type="ChEBI" id="CHEBI:78449"/>
        <dbReference type="ChEBI" id="CHEBI:83989"/>
        <dbReference type="ChEBI" id="CHEBI:138538"/>
        <dbReference type="EC" id="2.3.1.179"/>
    </reaction>
</comment>
<name>A0A494X005_9FIRM</name>
<accession>A0A494X005</accession>
<proteinExistence type="inferred from homology"/>
<dbReference type="EC" id="2.3.1.179" evidence="3 14"/>
<dbReference type="PANTHER" id="PTHR11712:SF336">
    <property type="entry name" value="3-OXOACYL-[ACYL-CARRIER-PROTEIN] SYNTHASE, MITOCHONDRIAL"/>
    <property type="match status" value="1"/>
</dbReference>
<evidence type="ECO:0000256" key="16">
    <source>
        <dbReference type="RuleBase" id="RU003694"/>
    </source>
</evidence>
<dbReference type="UniPathway" id="UPA00094"/>
<comment type="catalytic activity">
    <reaction evidence="13 14">
        <text>a fatty acyl-[ACP] + malonyl-[ACP] + H(+) = a 3-oxoacyl-[ACP] + holo-[ACP] + CO2</text>
        <dbReference type="Rhea" id="RHEA:22836"/>
        <dbReference type="Rhea" id="RHEA-COMP:9623"/>
        <dbReference type="Rhea" id="RHEA-COMP:9685"/>
        <dbReference type="Rhea" id="RHEA-COMP:9916"/>
        <dbReference type="Rhea" id="RHEA-COMP:14125"/>
        <dbReference type="ChEBI" id="CHEBI:15378"/>
        <dbReference type="ChEBI" id="CHEBI:16526"/>
        <dbReference type="ChEBI" id="CHEBI:64479"/>
        <dbReference type="ChEBI" id="CHEBI:78449"/>
        <dbReference type="ChEBI" id="CHEBI:78776"/>
        <dbReference type="ChEBI" id="CHEBI:138651"/>
    </reaction>
</comment>
<dbReference type="InterPro" id="IPR020615">
    <property type="entry name" value="Thiolase_acyl_enz_int_AS"/>
</dbReference>
<evidence type="ECO:0000256" key="12">
    <source>
        <dbReference type="ARBA" id="ARBA00047318"/>
    </source>
</evidence>
<evidence type="ECO:0000256" key="10">
    <source>
        <dbReference type="ARBA" id="ARBA00023315"/>
    </source>
</evidence>
<feature type="active site" description="For beta-ketoacyl synthase activity" evidence="15">
    <location>
        <position position="163"/>
    </location>
</feature>
<keyword evidence="8" id="KW-0443">Lipid metabolism</keyword>
<evidence type="ECO:0000256" key="1">
    <source>
        <dbReference type="ARBA" id="ARBA00005194"/>
    </source>
</evidence>
<dbReference type="RefSeq" id="WP_121450960.1">
    <property type="nucleotide sequence ID" value="NZ_RBWE01000001.1"/>
</dbReference>
<dbReference type="InterPro" id="IPR014030">
    <property type="entry name" value="Ketoacyl_synth_N"/>
</dbReference>
<dbReference type="PROSITE" id="PS00606">
    <property type="entry name" value="KS3_1"/>
    <property type="match status" value="1"/>
</dbReference>
<gene>
    <name evidence="18" type="primary">fabF</name>
    <name evidence="18" type="ORF">D7024_05905</name>
</gene>
<dbReference type="PROSITE" id="PS52004">
    <property type="entry name" value="KS3_2"/>
    <property type="match status" value="1"/>
</dbReference>
<dbReference type="InterPro" id="IPR018201">
    <property type="entry name" value="Ketoacyl_synth_AS"/>
</dbReference>
<evidence type="ECO:0000256" key="2">
    <source>
        <dbReference type="ARBA" id="ARBA00008467"/>
    </source>
</evidence>
<dbReference type="Pfam" id="PF00109">
    <property type="entry name" value="ketoacyl-synt"/>
    <property type="match status" value="1"/>
</dbReference>
<dbReference type="GO" id="GO:0006633">
    <property type="term" value="P:fatty acid biosynthetic process"/>
    <property type="evidence" value="ECO:0007669"/>
    <property type="project" value="UniProtKB-UniRule"/>
</dbReference>
<dbReference type="SMART" id="SM00825">
    <property type="entry name" value="PKS_KS"/>
    <property type="match status" value="1"/>
</dbReference>
<dbReference type="Pfam" id="PF02801">
    <property type="entry name" value="Ketoacyl-synt_C"/>
    <property type="match status" value="1"/>
</dbReference>
<keyword evidence="10 14" id="KW-0012">Acyltransferase</keyword>
<dbReference type="PANTHER" id="PTHR11712">
    <property type="entry name" value="POLYKETIDE SYNTHASE-RELATED"/>
    <property type="match status" value="1"/>
</dbReference>
<comment type="caution">
    <text evidence="18">The sequence shown here is derived from an EMBL/GenBank/DDBJ whole genome shotgun (WGS) entry which is preliminary data.</text>
</comment>
<keyword evidence="9 14" id="KW-0275">Fatty acid biosynthesis</keyword>
<dbReference type="PIRSF" id="PIRSF000447">
    <property type="entry name" value="KAS_II"/>
    <property type="match status" value="1"/>
</dbReference>